<feature type="region of interest" description="Disordered" evidence="1">
    <location>
        <begin position="1"/>
        <end position="51"/>
    </location>
</feature>
<dbReference type="AlphaFoldDB" id="A0A914XYZ9"/>
<dbReference type="Proteomes" id="UP000887577">
    <property type="component" value="Unplaced"/>
</dbReference>
<reference evidence="3" key="1">
    <citation type="submission" date="2022-11" db="UniProtKB">
        <authorList>
            <consortium name="WormBaseParasite"/>
        </authorList>
    </citation>
    <scope>IDENTIFICATION</scope>
</reference>
<evidence type="ECO:0000256" key="1">
    <source>
        <dbReference type="SAM" id="MobiDB-lite"/>
    </source>
</evidence>
<name>A0A914XYZ9_9BILA</name>
<feature type="compositionally biased region" description="Polar residues" evidence="1">
    <location>
        <begin position="84"/>
        <end position="94"/>
    </location>
</feature>
<proteinExistence type="predicted"/>
<feature type="compositionally biased region" description="Low complexity" evidence="1">
    <location>
        <begin position="17"/>
        <end position="46"/>
    </location>
</feature>
<accession>A0A914XYZ9</accession>
<evidence type="ECO:0000313" key="2">
    <source>
        <dbReference type="Proteomes" id="UP000887577"/>
    </source>
</evidence>
<evidence type="ECO:0000313" key="3">
    <source>
        <dbReference type="WBParaSite" id="PSU_v2.g10908.t1"/>
    </source>
</evidence>
<protein>
    <submittedName>
        <fullName evidence="3">Uncharacterized protein</fullName>
    </submittedName>
</protein>
<feature type="compositionally biased region" description="Gly residues" evidence="1">
    <location>
        <begin position="1"/>
        <end position="16"/>
    </location>
</feature>
<organism evidence="2 3">
    <name type="scientific">Panagrolaimus superbus</name>
    <dbReference type="NCBI Taxonomy" id="310955"/>
    <lineage>
        <taxon>Eukaryota</taxon>
        <taxon>Metazoa</taxon>
        <taxon>Ecdysozoa</taxon>
        <taxon>Nematoda</taxon>
        <taxon>Chromadorea</taxon>
        <taxon>Rhabditida</taxon>
        <taxon>Tylenchina</taxon>
        <taxon>Panagrolaimomorpha</taxon>
        <taxon>Panagrolaimoidea</taxon>
        <taxon>Panagrolaimidae</taxon>
        <taxon>Panagrolaimus</taxon>
    </lineage>
</organism>
<keyword evidence="2" id="KW-1185">Reference proteome</keyword>
<feature type="region of interest" description="Disordered" evidence="1">
    <location>
        <begin position="73"/>
        <end position="94"/>
    </location>
</feature>
<dbReference type="WBParaSite" id="PSU_v2.g10908.t1">
    <property type="protein sequence ID" value="PSU_v2.g10908.t1"/>
    <property type="gene ID" value="PSU_v2.g10908"/>
</dbReference>
<sequence>MIVLNGGGGGSGGGNNISGNASGTSNPSAAGSGRAASVSESLSGSSTPMGILNVPSVEEQQRCFLMSLGLEPGSMDLKAESPDSDSSVGTFRLQ</sequence>